<dbReference type="AlphaFoldDB" id="A0A6G1CHV1"/>
<gene>
    <name evidence="1" type="ORF">E2562_022575</name>
</gene>
<evidence type="ECO:0000313" key="1">
    <source>
        <dbReference type="EMBL" id="KAF0899729.1"/>
    </source>
</evidence>
<keyword evidence="2" id="KW-1185">Reference proteome</keyword>
<organism evidence="1 2">
    <name type="scientific">Oryza meyeriana var. granulata</name>
    <dbReference type="NCBI Taxonomy" id="110450"/>
    <lineage>
        <taxon>Eukaryota</taxon>
        <taxon>Viridiplantae</taxon>
        <taxon>Streptophyta</taxon>
        <taxon>Embryophyta</taxon>
        <taxon>Tracheophyta</taxon>
        <taxon>Spermatophyta</taxon>
        <taxon>Magnoliopsida</taxon>
        <taxon>Liliopsida</taxon>
        <taxon>Poales</taxon>
        <taxon>Poaceae</taxon>
        <taxon>BOP clade</taxon>
        <taxon>Oryzoideae</taxon>
        <taxon>Oryzeae</taxon>
        <taxon>Oryzinae</taxon>
        <taxon>Oryza</taxon>
        <taxon>Oryza meyeriana</taxon>
    </lineage>
</organism>
<feature type="non-terminal residue" evidence="1">
    <location>
        <position position="1"/>
    </location>
</feature>
<reference evidence="1 2" key="1">
    <citation type="submission" date="2019-11" db="EMBL/GenBank/DDBJ databases">
        <title>Whole genome sequence of Oryza granulata.</title>
        <authorList>
            <person name="Li W."/>
        </authorList>
    </citation>
    <scope>NUCLEOTIDE SEQUENCE [LARGE SCALE GENOMIC DNA]</scope>
    <source>
        <strain evidence="2">cv. Menghai</strain>
        <tissue evidence="1">Leaf</tissue>
    </source>
</reference>
<proteinExistence type="predicted"/>
<sequence length="90" mass="9716">ICETSAQAEANGKEGEDELVLLPTNESSDCLLFILHIVCFPAFPFQPSSSPPIMNLRPRRHGSSLCNLDSAASLRNLLSLLQSFQQGDGA</sequence>
<name>A0A6G1CHV1_9ORYZ</name>
<dbReference type="EMBL" id="SPHZ02000009">
    <property type="protein sequence ID" value="KAF0899729.1"/>
    <property type="molecule type" value="Genomic_DNA"/>
</dbReference>
<accession>A0A6G1CHV1</accession>
<evidence type="ECO:0000313" key="2">
    <source>
        <dbReference type="Proteomes" id="UP000479710"/>
    </source>
</evidence>
<comment type="caution">
    <text evidence="1">The sequence shown here is derived from an EMBL/GenBank/DDBJ whole genome shotgun (WGS) entry which is preliminary data.</text>
</comment>
<dbReference type="Proteomes" id="UP000479710">
    <property type="component" value="Unassembled WGS sequence"/>
</dbReference>
<protein>
    <submittedName>
        <fullName evidence="1">Uncharacterized protein</fullName>
    </submittedName>
</protein>